<organism evidence="1 2">
    <name type="scientific">Adiantum capillus-veneris</name>
    <name type="common">Maidenhair fern</name>
    <dbReference type="NCBI Taxonomy" id="13818"/>
    <lineage>
        <taxon>Eukaryota</taxon>
        <taxon>Viridiplantae</taxon>
        <taxon>Streptophyta</taxon>
        <taxon>Embryophyta</taxon>
        <taxon>Tracheophyta</taxon>
        <taxon>Polypodiopsida</taxon>
        <taxon>Polypodiidae</taxon>
        <taxon>Polypodiales</taxon>
        <taxon>Pteridineae</taxon>
        <taxon>Pteridaceae</taxon>
        <taxon>Vittarioideae</taxon>
        <taxon>Adiantum</taxon>
    </lineage>
</organism>
<dbReference type="AlphaFoldDB" id="A0A9D4V3P9"/>
<evidence type="ECO:0000313" key="2">
    <source>
        <dbReference type="Proteomes" id="UP000886520"/>
    </source>
</evidence>
<reference evidence="1" key="1">
    <citation type="submission" date="2021-01" db="EMBL/GenBank/DDBJ databases">
        <title>Adiantum capillus-veneris genome.</title>
        <authorList>
            <person name="Fang Y."/>
            <person name="Liao Q."/>
        </authorList>
    </citation>
    <scope>NUCLEOTIDE SEQUENCE</scope>
    <source>
        <strain evidence="1">H3</strain>
        <tissue evidence="1">Leaf</tissue>
    </source>
</reference>
<feature type="non-terminal residue" evidence="1">
    <location>
        <position position="1"/>
    </location>
</feature>
<sequence length="131" mass="14807">ISVYKLHALLLHSLSPNFDFLSCLLELFYKLCHGHLCICVRVNTQSRVVVWVPTCLLCPLRTWIESPDSRTHRALHFSITLILLHPLNAEYPSPQTKPAVTKAFAHFEYVAETASPPSNVHNLLAPSRPLI</sequence>
<comment type="caution">
    <text evidence="1">The sequence shown here is derived from an EMBL/GenBank/DDBJ whole genome shotgun (WGS) entry which is preliminary data.</text>
</comment>
<dbReference type="Proteomes" id="UP000886520">
    <property type="component" value="Chromosome 6"/>
</dbReference>
<gene>
    <name evidence="1" type="ORF">GOP47_0006764</name>
</gene>
<evidence type="ECO:0000313" key="1">
    <source>
        <dbReference type="EMBL" id="KAI5079093.1"/>
    </source>
</evidence>
<name>A0A9D4V3P9_ADICA</name>
<protein>
    <submittedName>
        <fullName evidence="1">Uncharacterized protein</fullName>
    </submittedName>
</protein>
<keyword evidence="2" id="KW-1185">Reference proteome</keyword>
<dbReference type="EMBL" id="JABFUD020000006">
    <property type="protein sequence ID" value="KAI5079093.1"/>
    <property type="molecule type" value="Genomic_DNA"/>
</dbReference>
<accession>A0A9D4V3P9</accession>
<proteinExistence type="predicted"/>